<feature type="compositionally biased region" description="Acidic residues" evidence="3">
    <location>
        <begin position="56"/>
        <end position="72"/>
    </location>
</feature>
<feature type="domain" description="Blue (type 1) copper" evidence="4">
    <location>
        <begin position="187"/>
        <end position="276"/>
    </location>
</feature>
<dbReference type="RefSeq" id="WP_089807566.1">
    <property type="nucleotide sequence ID" value="NZ_FOYT01000002.1"/>
</dbReference>
<proteinExistence type="predicted"/>
<dbReference type="Pfam" id="PF00127">
    <property type="entry name" value="Copper-bind"/>
    <property type="match status" value="1"/>
</dbReference>
<organism evidence="5 6">
    <name type="scientific">Halogeometricum rufum</name>
    <dbReference type="NCBI Taxonomy" id="553469"/>
    <lineage>
        <taxon>Archaea</taxon>
        <taxon>Methanobacteriati</taxon>
        <taxon>Methanobacteriota</taxon>
        <taxon>Stenosarchaea group</taxon>
        <taxon>Halobacteria</taxon>
        <taxon>Halobacteriales</taxon>
        <taxon>Haloferacaceae</taxon>
        <taxon>Halogeometricum</taxon>
    </lineage>
</organism>
<dbReference type="SUPFAM" id="SSF49503">
    <property type="entry name" value="Cupredoxins"/>
    <property type="match status" value="1"/>
</dbReference>
<reference evidence="6" key="1">
    <citation type="submission" date="2016-10" db="EMBL/GenBank/DDBJ databases">
        <authorList>
            <person name="Varghese N."/>
            <person name="Submissions S."/>
        </authorList>
    </citation>
    <scope>NUCLEOTIDE SEQUENCE [LARGE SCALE GENOMIC DNA]</scope>
    <source>
        <strain evidence="6">CGMCC 1.7736</strain>
    </source>
</reference>
<dbReference type="InterPro" id="IPR006311">
    <property type="entry name" value="TAT_signal"/>
</dbReference>
<evidence type="ECO:0000256" key="1">
    <source>
        <dbReference type="ARBA" id="ARBA00022723"/>
    </source>
</evidence>
<dbReference type="GO" id="GO:0009055">
    <property type="term" value="F:electron transfer activity"/>
    <property type="evidence" value="ECO:0007669"/>
    <property type="project" value="InterPro"/>
</dbReference>
<evidence type="ECO:0000313" key="6">
    <source>
        <dbReference type="Proteomes" id="UP000198531"/>
    </source>
</evidence>
<dbReference type="Gene3D" id="2.60.40.420">
    <property type="entry name" value="Cupredoxins - blue copper proteins"/>
    <property type="match status" value="1"/>
</dbReference>
<keyword evidence="1" id="KW-0479">Metal-binding</keyword>
<dbReference type="AlphaFoldDB" id="A0A1I6HLL0"/>
<name>A0A1I6HLL0_9EURY</name>
<dbReference type="GO" id="GO:0005507">
    <property type="term" value="F:copper ion binding"/>
    <property type="evidence" value="ECO:0007669"/>
    <property type="project" value="InterPro"/>
</dbReference>
<keyword evidence="6" id="KW-1185">Reference proteome</keyword>
<evidence type="ECO:0000313" key="5">
    <source>
        <dbReference type="EMBL" id="SFR55359.1"/>
    </source>
</evidence>
<dbReference type="InterPro" id="IPR000923">
    <property type="entry name" value="BlueCu_1"/>
</dbReference>
<sequence length="346" mass="35501">MNSTDEGSEAGTDEQTATRLAVARRTVLRAAGATTALGLGATTASADEHTGTDDGPGADDGEGGGGADDGEGGDGGMPAELDPLFGYASADPNPCGGEAGAECFEAFAPPIRPSHEVEMNIDLPGALLAIGEQGALSDVTTQSINESVADGTVERETLHRPDAAVDFETPEGTQTLTVEAIARMVADTLGFHFGPAGLRVEPGDVVLFSAESPDHAVAPYHERHGRQNRVPDGVGPFSSPLVPVGGYWLYRFETPGVYDCYCPPHDPFGMVCRVVVTAGDVPDPSIENVGRPPPAHNDIAGVLGGLDPNLPSSMAALNTDALSPANVVEAGRVAWADVVASHRSDA</sequence>
<protein>
    <recommendedName>
        <fullName evidence="4">Blue (type 1) copper domain-containing protein</fullName>
    </recommendedName>
</protein>
<dbReference type="OrthoDB" id="186995at2157"/>
<evidence type="ECO:0000256" key="3">
    <source>
        <dbReference type="SAM" id="MobiDB-lite"/>
    </source>
</evidence>
<dbReference type="Proteomes" id="UP000198531">
    <property type="component" value="Unassembled WGS sequence"/>
</dbReference>
<evidence type="ECO:0000259" key="4">
    <source>
        <dbReference type="Pfam" id="PF00127"/>
    </source>
</evidence>
<feature type="compositionally biased region" description="Low complexity" evidence="3">
    <location>
        <begin position="33"/>
        <end position="44"/>
    </location>
</feature>
<accession>A0A1I6HLL0</accession>
<evidence type="ECO:0000256" key="2">
    <source>
        <dbReference type="ARBA" id="ARBA00023008"/>
    </source>
</evidence>
<dbReference type="STRING" id="553469.SAMN04487947_2210"/>
<keyword evidence="2" id="KW-0186">Copper</keyword>
<gene>
    <name evidence="5" type="ORF">SAMN04487947_2210</name>
</gene>
<dbReference type="PROSITE" id="PS51318">
    <property type="entry name" value="TAT"/>
    <property type="match status" value="1"/>
</dbReference>
<dbReference type="EMBL" id="FOYT01000002">
    <property type="protein sequence ID" value="SFR55359.1"/>
    <property type="molecule type" value="Genomic_DNA"/>
</dbReference>
<feature type="region of interest" description="Disordered" evidence="3">
    <location>
        <begin position="33"/>
        <end position="90"/>
    </location>
</feature>
<dbReference type="InterPro" id="IPR008972">
    <property type="entry name" value="Cupredoxin"/>
</dbReference>